<name>A0A4Q4NAD1_ALTAL</name>
<evidence type="ECO:0000313" key="2">
    <source>
        <dbReference type="EMBL" id="RYN71902.1"/>
    </source>
</evidence>
<organism evidence="2 3">
    <name type="scientific">Alternaria alternata</name>
    <name type="common">Alternaria rot fungus</name>
    <name type="synonym">Torula alternata</name>
    <dbReference type="NCBI Taxonomy" id="5599"/>
    <lineage>
        <taxon>Eukaryota</taxon>
        <taxon>Fungi</taxon>
        <taxon>Dikarya</taxon>
        <taxon>Ascomycota</taxon>
        <taxon>Pezizomycotina</taxon>
        <taxon>Dothideomycetes</taxon>
        <taxon>Pleosporomycetidae</taxon>
        <taxon>Pleosporales</taxon>
        <taxon>Pleosporineae</taxon>
        <taxon>Pleosporaceae</taxon>
        <taxon>Alternaria</taxon>
        <taxon>Alternaria sect. Alternaria</taxon>
        <taxon>Alternaria alternata complex</taxon>
    </lineage>
</organism>
<feature type="domain" description="Ribonuclease H1 N-terminal" evidence="1">
    <location>
        <begin position="101"/>
        <end position="146"/>
    </location>
</feature>
<dbReference type="InterPro" id="IPR011320">
    <property type="entry name" value="RNase_H1_N"/>
</dbReference>
<dbReference type="InterPro" id="IPR037056">
    <property type="entry name" value="RNase_H1_N_sf"/>
</dbReference>
<dbReference type="Gene3D" id="3.40.970.10">
    <property type="entry name" value="Ribonuclease H1, N-terminal domain"/>
    <property type="match status" value="1"/>
</dbReference>
<dbReference type="SUPFAM" id="SSF55658">
    <property type="entry name" value="L9 N-domain-like"/>
    <property type="match status" value="1"/>
</dbReference>
<dbReference type="Proteomes" id="UP000291422">
    <property type="component" value="Unassembled WGS sequence"/>
</dbReference>
<evidence type="ECO:0000259" key="1">
    <source>
        <dbReference type="Pfam" id="PF01693"/>
    </source>
</evidence>
<dbReference type="AlphaFoldDB" id="A0A4Q4NAD1"/>
<gene>
    <name evidence="2" type="ORF">AA0117_g9073</name>
</gene>
<evidence type="ECO:0000313" key="3">
    <source>
        <dbReference type="Proteomes" id="UP000291422"/>
    </source>
</evidence>
<dbReference type="Pfam" id="PF01693">
    <property type="entry name" value="Cauli_VI"/>
    <property type="match status" value="1"/>
</dbReference>
<reference evidence="3" key="1">
    <citation type="journal article" date="2019" name="bioRxiv">
        <title>Genomics, evolutionary history and diagnostics of the Alternaria alternata species group including apple and Asian pear pathotypes.</title>
        <authorList>
            <person name="Armitage A.D."/>
            <person name="Cockerton H.M."/>
            <person name="Sreenivasaprasad S."/>
            <person name="Woodhall J.W."/>
            <person name="Lane C.R."/>
            <person name="Harrison R.J."/>
            <person name="Clarkson J.P."/>
        </authorList>
    </citation>
    <scope>NUCLEOTIDE SEQUENCE [LARGE SCALE GENOMIC DNA]</scope>
    <source>
        <strain evidence="3">FERA 1177</strain>
    </source>
</reference>
<proteinExistence type="predicted"/>
<dbReference type="EMBL" id="PDXD01000029">
    <property type="protein sequence ID" value="RYN71902.1"/>
    <property type="molecule type" value="Genomic_DNA"/>
</dbReference>
<comment type="caution">
    <text evidence="2">The sequence shown here is derived from an EMBL/GenBank/DDBJ whole genome shotgun (WGS) entry which is preliminary data.</text>
</comment>
<accession>A0A4Q4NAD1</accession>
<sequence>MVSPKRKKGSQYYAVVTGRLDEPTIFSSWYASLELQQMALELNLTRGDVHPRVTDCENLYQSFCSIQEARGYMEQNGYATFKEVIKETALDTTPTKHNMAYYAVANGANPGIYDVWDGPGGAQENVHEFPGACHKKFRTKEQAEAFIEDWKETYAEVWRRALKKALDEGLRPQDLKLDTQRTLCGAYQDPAIEDISERFDSVMSLT</sequence>
<protein>
    <recommendedName>
        <fullName evidence="1">Ribonuclease H1 N-terminal domain-containing protein</fullName>
    </recommendedName>
</protein>
<dbReference type="InterPro" id="IPR009027">
    <property type="entry name" value="Ribosomal_bL9/RNase_H1_N"/>
</dbReference>